<dbReference type="GO" id="GO:0030245">
    <property type="term" value="P:cellulose catabolic process"/>
    <property type="evidence" value="ECO:0007669"/>
    <property type="project" value="UniProtKB-KW"/>
</dbReference>
<dbReference type="InterPro" id="IPR036439">
    <property type="entry name" value="Dockerin_dom_sf"/>
</dbReference>
<comment type="caution">
    <text evidence="11">The sequence shown here is derived from an EMBL/GenBank/DDBJ whole genome shotgun (WGS) entry which is preliminary data.</text>
</comment>
<dbReference type="InterPro" id="IPR036514">
    <property type="entry name" value="SGNH_hydro_sf"/>
</dbReference>
<dbReference type="Pfam" id="PF03629">
    <property type="entry name" value="SASA"/>
    <property type="match status" value="1"/>
</dbReference>
<evidence type="ECO:0000256" key="9">
    <source>
        <dbReference type="SAM" id="SignalP"/>
    </source>
</evidence>
<dbReference type="Gene3D" id="3.40.50.1110">
    <property type="entry name" value="SGNH hydrolase"/>
    <property type="match status" value="1"/>
</dbReference>
<proteinExistence type="predicted"/>
<reference evidence="11 12" key="1">
    <citation type="journal article" date="2013" name="Genome Announc.">
        <title>Draft Genome Sequence of the Cellulolytic Bacterium Clostridium papyrosolvens C7 (ATCC 700395).</title>
        <authorList>
            <person name="Zepeda V."/>
            <person name="Dassa B."/>
            <person name="Borovok I."/>
            <person name="Lamed R."/>
            <person name="Bayer E.A."/>
            <person name="Cate J.H."/>
        </authorList>
    </citation>
    <scope>NUCLEOTIDE SEQUENCE [LARGE SCALE GENOMIC DNA]</scope>
    <source>
        <strain evidence="11 12">C7</strain>
    </source>
</reference>
<dbReference type="InterPro" id="IPR016134">
    <property type="entry name" value="Dockerin_dom"/>
</dbReference>
<dbReference type="AlphaFoldDB" id="U4QY85"/>
<gene>
    <name evidence="11" type="ORF">L323_15655</name>
</gene>
<sequence length="517" mass="56318">MKKTSQKFLVFLTVLALICSITSNISVSKAAVSTDIYGDLNSDGSVDGLDFAAFKIYLLDNDRGFPGDDRFKYADLNGDGVVDVLDYALLKSYLLGIINKFPVESISNVKIPWDWAGIVGTGQSLSVGAEGNPPVTTQQPFNNLKLSLEKVMVPPFEPNNSLFKMIPLVEPVREYGYYYGGAYPGNIFGETPHSAMANQITSLVRNASGKDYVSVHTAVGETGQGIDALSKGAPETTYSGRAYAATLFEVKAIKRLAQQAGKNYGVGAVIMTHGERDAGNTNYENQLRTLWADYNQDIKAITGQTQNIPMFIVQQNSCGSAGTATSTLVQWKAGLDYPGDMVCVGPNYQRQYAADGVHLTANGYQQLGEQYAKVYYERVVLGHDWQPLQPTGVERNGNVITVRFHVPVGPLVWDTSLPEPNQSTLTEWKNGKGFEVYTQSKRITIQSVEITGDSVKITCDQDVPSTEVKVGYAFTAGTNRTGGTCRWGLLRDSDPFVGYNSGKPLPNFCVAFEMAIP</sequence>
<evidence type="ECO:0000256" key="6">
    <source>
        <dbReference type="ARBA" id="ARBA00023277"/>
    </source>
</evidence>
<dbReference type="EC" id="3.2.1.4" evidence="2"/>
<protein>
    <recommendedName>
        <fullName evidence="2">cellulase</fullName>
        <ecNumber evidence="2">3.2.1.4</ecNumber>
    </recommendedName>
</protein>
<dbReference type="PROSITE" id="PS00018">
    <property type="entry name" value="EF_HAND_1"/>
    <property type="match status" value="2"/>
</dbReference>
<dbReference type="InterPro" id="IPR002105">
    <property type="entry name" value="Dockerin_1_rpt"/>
</dbReference>
<dbReference type="STRING" id="1330534.L323_15655"/>
<dbReference type="InterPro" id="IPR018247">
    <property type="entry name" value="EF_Hand_1_Ca_BS"/>
</dbReference>
<dbReference type="InterPro" id="IPR005181">
    <property type="entry name" value="SASA"/>
</dbReference>
<keyword evidence="5" id="KW-0136">Cellulose degradation</keyword>
<name>U4QY85_9FIRM</name>
<dbReference type="Pfam" id="PF00404">
    <property type="entry name" value="Dockerin_1"/>
    <property type="match status" value="1"/>
</dbReference>
<comment type="catalytic activity">
    <reaction evidence="1">
        <text>Endohydrolysis of (1-&gt;4)-beta-D-glucosidic linkages in cellulose, lichenin and cereal beta-D-glucans.</text>
        <dbReference type="EC" id="3.2.1.4"/>
    </reaction>
</comment>
<dbReference type="SUPFAM" id="SSF52266">
    <property type="entry name" value="SGNH hydrolase"/>
    <property type="match status" value="1"/>
</dbReference>
<keyword evidence="8" id="KW-0624">Polysaccharide degradation</keyword>
<evidence type="ECO:0000313" key="11">
    <source>
        <dbReference type="EMBL" id="EPR09486.1"/>
    </source>
</evidence>
<keyword evidence="6" id="KW-0119">Carbohydrate metabolism</keyword>
<keyword evidence="4" id="KW-0378">Hydrolase</keyword>
<evidence type="ECO:0000256" key="2">
    <source>
        <dbReference type="ARBA" id="ARBA00012601"/>
    </source>
</evidence>
<dbReference type="PROSITE" id="PS51766">
    <property type="entry name" value="DOCKERIN"/>
    <property type="match status" value="1"/>
</dbReference>
<evidence type="ECO:0000256" key="5">
    <source>
        <dbReference type="ARBA" id="ARBA00023001"/>
    </source>
</evidence>
<evidence type="ECO:0000256" key="4">
    <source>
        <dbReference type="ARBA" id="ARBA00022801"/>
    </source>
</evidence>
<organism evidence="11 12">
    <name type="scientific">Ruminiclostridium papyrosolvens C7</name>
    <dbReference type="NCBI Taxonomy" id="1330534"/>
    <lineage>
        <taxon>Bacteria</taxon>
        <taxon>Bacillati</taxon>
        <taxon>Bacillota</taxon>
        <taxon>Clostridia</taxon>
        <taxon>Eubacteriales</taxon>
        <taxon>Oscillospiraceae</taxon>
        <taxon>Ruminiclostridium</taxon>
    </lineage>
</organism>
<evidence type="ECO:0000256" key="1">
    <source>
        <dbReference type="ARBA" id="ARBA00000966"/>
    </source>
</evidence>
<dbReference type="EMBL" id="ATAY01000085">
    <property type="protein sequence ID" value="EPR09486.1"/>
    <property type="molecule type" value="Genomic_DNA"/>
</dbReference>
<evidence type="ECO:0000256" key="8">
    <source>
        <dbReference type="ARBA" id="ARBA00023326"/>
    </source>
</evidence>
<evidence type="ECO:0000259" key="10">
    <source>
        <dbReference type="PROSITE" id="PS51766"/>
    </source>
</evidence>
<keyword evidence="7" id="KW-0326">Glycosidase</keyword>
<dbReference type="PATRIC" id="fig|1330534.3.peg.3099"/>
<dbReference type="Proteomes" id="UP000016860">
    <property type="component" value="Unassembled WGS sequence"/>
</dbReference>
<dbReference type="SUPFAM" id="SSF63446">
    <property type="entry name" value="Type I dockerin domain"/>
    <property type="match status" value="1"/>
</dbReference>
<feature type="signal peptide" evidence="9">
    <location>
        <begin position="1"/>
        <end position="30"/>
    </location>
</feature>
<keyword evidence="3 9" id="KW-0732">Signal</keyword>
<dbReference type="Gene3D" id="1.10.1330.10">
    <property type="entry name" value="Dockerin domain"/>
    <property type="match status" value="1"/>
</dbReference>
<evidence type="ECO:0000313" key="12">
    <source>
        <dbReference type="Proteomes" id="UP000016860"/>
    </source>
</evidence>
<feature type="domain" description="Dockerin" evidence="10">
    <location>
        <begin position="33"/>
        <end position="103"/>
    </location>
</feature>
<dbReference type="RefSeq" id="WP_020816560.1">
    <property type="nucleotide sequence ID" value="NZ_ATAY01000085.1"/>
</dbReference>
<dbReference type="CDD" id="cd14256">
    <property type="entry name" value="Dockerin_I"/>
    <property type="match status" value="1"/>
</dbReference>
<dbReference type="OrthoDB" id="1736584at2"/>
<evidence type="ECO:0000256" key="3">
    <source>
        <dbReference type="ARBA" id="ARBA00022729"/>
    </source>
</evidence>
<evidence type="ECO:0000256" key="7">
    <source>
        <dbReference type="ARBA" id="ARBA00023295"/>
    </source>
</evidence>
<dbReference type="GO" id="GO:0008810">
    <property type="term" value="F:cellulase activity"/>
    <property type="evidence" value="ECO:0007669"/>
    <property type="project" value="UniProtKB-EC"/>
</dbReference>
<accession>U4QY85</accession>
<feature type="chain" id="PRO_5004653619" description="cellulase" evidence="9">
    <location>
        <begin position="31"/>
        <end position="517"/>
    </location>
</feature>